<comment type="caution">
    <text evidence="1">The sequence shown here is derived from an EMBL/GenBank/DDBJ whole genome shotgun (WGS) entry which is preliminary data.</text>
</comment>
<evidence type="ECO:0000313" key="1">
    <source>
        <dbReference type="EMBL" id="RMA41768.1"/>
    </source>
</evidence>
<proteinExistence type="predicted"/>
<reference evidence="1 2" key="1">
    <citation type="submission" date="2018-10" db="EMBL/GenBank/DDBJ databases">
        <authorList>
            <person name="Jung H.S."/>
            <person name="Jeon C.O."/>
        </authorList>
    </citation>
    <scope>NUCLEOTIDE SEQUENCE [LARGE SCALE GENOMIC DNA]</scope>
    <source>
        <strain evidence="1 2">MA-7-27</strain>
    </source>
</reference>
<accession>A0A3L9Y386</accession>
<gene>
    <name evidence="1" type="ORF">D9R08_12970</name>
</gene>
<keyword evidence="2" id="KW-1185">Reference proteome</keyword>
<organism evidence="1 2">
    <name type="scientific">Rhodophyticola porphyridii</name>
    <dbReference type="NCBI Taxonomy" id="1852017"/>
    <lineage>
        <taxon>Bacteria</taxon>
        <taxon>Pseudomonadati</taxon>
        <taxon>Pseudomonadota</taxon>
        <taxon>Alphaproteobacteria</taxon>
        <taxon>Rhodobacterales</taxon>
        <taxon>Roseobacteraceae</taxon>
        <taxon>Rhodophyticola</taxon>
    </lineage>
</organism>
<evidence type="ECO:0008006" key="3">
    <source>
        <dbReference type="Google" id="ProtNLM"/>
    </source>
</evidence>
<dbReference type="Proteomes" id="UP000281343">
    <property type="component" value="Unassembled WGS sequence"/>
</dbReference>
<dbReference type="AlphaFoldDB" id="A0A3L9Y386"/>
<sequence length="137" mass="15401">MLDKLSRAIMSGDDALFLENIAAPHYVETASEKIVISTLDDARDKFHIWSLTLRSGGITDYLRTCEEARFEGPDRIIGLHGSRLMRGAEEAMPSFPSSLELENIEGIWKVRRVIQHADYVTWPDLLPRVCGADNAQT</sequence>
<name>A0A3L9Y386_9RHOB</name>
<protein>
    <recommendedName>
        <fullName evidence="3">Nuclear transport factor 2 family protein</fullName>
    </recommendedName>
</protein>
<evidence type="ECO:0000313" key="2">
    <source>
        <dbReference type="Proteomes" id="UP000281343"/>
    </source>
</evidence>
<dbReference type="EMBL" id="RCNT01000006">
    <property type="protein sequence ID" value="RMA41768.1"/>
    <property type="molecule type" value="Genomic_DNA"/>
</dbReference>